<evidence type="ECO:0000259" key="3">
    <source>
        <dbReference type="Pfam" id="PF23357"/>
    </source>
</evidence>
<protein>
    <submittedName>
        <fullName evidence="4">Gldg family protein</fullName>
    </submittedName>
</protein>
<sequence length="505" mass="56381">MQKKSNVIIRLVVFALILFVVNMIASKLYFRLDFTEDQRYTLSKASKDILNDLDDVVTVKAYFSEDLPAQLLSNRQDFEDLLVEYENRSGGNVVYEFISPNEDEELEQEAQQSGIQPVIINVTEKDQVQQLKAYMGAVLMMGDQKEVISVVQPGVNMEYGLTTSIKKLSVTDKPKVGLLQGHGEPSLQEIAQLQQQLSILYEVETIDLSTQTEVPTYLRSLAIINPSDTISDMDFAKIDAFMAQGGNVFVAYSNLKGDLQNGYLSKGPNIGLEDWLATKKVNMGDRFVVDANSGSVTVQQNNGVFNIRSQIKFPYFPMLSDFPEHPTTQGLEGMMLPFVSALNYTGTDSATTFQPLIMTSDMSGLAQTPTMVNIDKKWNENDFRDGPQTLAMAVEGPLAGNQNAKLIVVSNGQFAINGNPPQQISPDNVNFVSNAIDWLSDDTGLIDLRTKGVTSRPLEKLEDGERETLKYANVVVPILLVLIYAFVRKQRYARKKQKWMQGNYN</sequence>
<evidence type="ECO:0000313" key="4">
    <source>
        <dbReference type="EMBL" id="MCV9386471.1"/>
    </source>
</evidence>
<evidence type="ECO:0000259" key="2">
    <source>
        <dbReference type="Pfam" id="PF09822"/>
    </source>
</evidence>
<dbReference type="RefSeq" id="WP_264137263.1">
    <property type="nucleotide sequence ID" value="NZ_JAOYOD010000001.1"/>
</dbReference>
<feature type="domain" description="ABC-type uncharacterised transport system" evidence="2">
    <location>
        <begin position="173"/>
        <end position="423"/>
    </location>
</feature>
<accession>A0ABT3CRY7</accession>
<keyword evidence="1" id="KW-0472">Membrane</keyword>
<feature type="transmembrane region" description="Helical" evidence="1">
    <location>
        <begin position="469"/>
        <end position="487"/>
    </location>
</feature>
<feature type="domain" description="DUF7088" evidence="3">
    <location>
        <begin position="36"/>
        <end position="139"/>
    </location>
</feature>
<comment type="caution">
    <text evidence="4">The sequence shown here is derived from an EMBL/GenBank/DDBJ whole genome shotgun (WGS) entry which is preliminary data.</text>
</comment>
<gene>
    <name evidence="4" type="ORF">N7U62_07340</name>
</gene>
<dbReference type="Pfam" id="PF09822">
    <property type="entry name" value="ABC_transp_aux"/>
    <property type="match status" value="1"/>
</dbReference>
<proteinExistence type="predicted"/>
<evidence type="ECO:0000256" key="1">
    <source>
        <dbReference type="SAM" id="Phobius"/>
    </source>
</evidence>
<name>A0ABT3CRY7_9BACT</name>
<keyword evidence="1" id="KW-1133">Transmembrane helix</keyword>
<dbReference type="EMBL" id="JAOYOD010000001">
    <property type="protein sequence ID" value="MCV9386471.1"/>
    <property type="molecule type" value="Genomic_DNA"/>
</dbReference>
<feature type="transmembrane region" description="Helical" evidence="1">
    <location>
        <begin position="7"/>
        <end position="30"/>
    </location>
</feature>
<dbReference type="InterPro" id="IPR055396">
    <property type="entry name" value="DUF7088"/>
</dbReference>
<organism evidence="4 5">
    <name type="scientific">Reichenbachiella ulvae</name>
    <dbReference type="NCBI Taxonomy" id="2980104"/>
    <lineage>
        <taxon>Bacteria</taxon>
        <taxon>Pseudomonadati</taxon>
        <taxon>Bacteroidota</taxon>
        <taxon>Cytophagia</taxon>
        <taxon>Cytophagales</taxon>
        <taxon>Reichenbachiellaceae</taxon>
        <taxon>Reichenbachiella</taxon>
    </lineage>
</organism>
<evidence type="ECO:0000313" key="5">
    <source>
        <dbReference type="Proteomes" id="UP001300692"/>
    </source>
</evidence>
<dbReference type="InterPro" id="IPR019196">
    <property type="entry name" value="ABC_transp_unknown"/>
</dbReference>
<keyword evidence="5" id="KW-1185">Reference proteome</keyword>
<dbReference type="Proteomes" id="UP001300692">
    <property type="component" value="Unassembled WGS sequence"/>
</dbReference>
<keyword evidence="1" id="KW-0812">Transmembrane</keyword>
<dbReference type="Pfam" id="PF23357">
    <property type="entry name" value="DUF7088"/>
    <property type="match status" value="1"/>
</dbReference>
<reference evidence="4 5" key="1">
    <citation type="submission" date="2022-10" db="EMBL/GenBank/DDBJ databases">
        <title>Comparative genomics and taxonomic characterization of three novel marine species of genus Reichenbachiella exhibiting antioxidant and polysaccharide degradation activities.</title>
        <authorList>
            <person name="Muhammad N."/>
            <person name="Lee Y.-J."/>
            <person name="Ko J."/>
            <person name="Kim S.-G."/>
        </authorList>
    </citation>
    <scope>NUCLEOTIDE SEQUENCE [LARGE SCALE GENOMIC DNA]</scope>
    <source>
        <strain evidence="4 5">ABR2-5</strain>
    </source>
</reference>